<proteinExistence type="predicted"/>
<dbReference type="Pfam" id="PF18331">
    <property type="entry name" value="PKHD_C"/>
    <property type="match status" value="1"/>
</dbReference>
<name>A0A1K0J1H1_CUPNE</name>
<dbReference type="AlphaFoldDB" id="A0A1K0J1H1"/>
<sequence length="29" mass="3149">MAQELGQAHESAIGLTGVCHNLLRRWADA</sequence>
<evidence type="ECO:0000313" key="2">
    <source>
        <dbReference type="EMBL" id="SCU94970.1"/>
    </source>
</evidence>
<accession>A0A1K0J1H1</accession>
<organism evidence="2">
    <name type="scientific">Cupriavidus necator</name>
    <name type="common">Alcaligenes eutrophus</name>
    <name type="synonym">Ralstonia eutropha</name>
    <dbReference type="NCBI Taxonomy" id="106590"/>
    <lineage>
        <taxon>Bacteria</taxon>
        <taxon>Pseudomonadati</taxon>
        <taxon>Pseudomonadota</taxon>
        <taxon>Betaproteobacteria</taxon>
        <taxon>Burkholderiales</taxon>
        <taxon>Burkholderiaceae</taxon>
        <taxon>Cupriavidus</taxon>
    </lineage>
</organism>
<dbReference type="Gene3D" id="4.10.860.20">
    <property type="entry name" value="Rabenosyn, Rab binding domain"/>
    <property type="match status" value="1"/>
</dbReference>
<dbReference type="EMBL" id="FMSH01000480">
    <property type="protein sequence ID" value="SCU94970.1"/>
    <property type="molecule type" value="Genomic_DNA"/>
</dbReference>
<dbReference type="InterPro" id="IPR041097">
    <property type="entry name" value="PKHD_C"/>
</dbReference>
<protein>
    <recommendedName>
        <fullName evidence="1">PKHD-type hydroxylase C-terminal domain-containing protein</fullName>
    </recommendedName>
</protein>
<reference evidence="2" key="1">
    <citation type="submission" date="2016-09" db="EMBL/GenBank/DDBJ databases">
        <authorList>
            <person name="Capua I."/>
            <person name="De Benedictis P."/>
            <person name="Joannis T."/>
            <person name="Lombin L.H."/>
            <person name="Cattoli G."/>
        </authorList>
    </citation>
    <scope>NUCLEOTIDE SEQUENCE</scope>
    <source>
        <strain evidence="2">B9</strain>
    </source>
</reference>
<gene>
    <name evidence="2" type="ORF">CNECB9_5300035</name>
</gene>
<evidence type="ECO:0000259" key="1">
    <source>
        <dbReference type="Pfam" id="PF18331"/>
    </source>
</evidence>
<dbReference type="RefSeq" id="WP_340529572.1">
    <property type="nucleotide sequence ID" value="NZ_FMSH01000480.1"/>
</dbReference>
<feature type="domain" description="PKHD-type hydroxylase C-terminal" evidence="1">
    <location>
        <begin position="2"/>
        <end position="28"/>
    </location>
</feature>